<protein>
    <submittedName>
        <fullName evidence="11">Polypeptide-transport-associated domain protein ShlB-type</fullName>
    </submittedName>
</protein>
<feature type="chain" id="PRO_5021257002" evidence="9">
    <location>
        <begin position="34"/>
        <end position="573"/>
    </location>
</feature>
<evidence type="ECO:0000313" key="11">
    <source>
        <dbReference type="EMBL" id="VTZ62921.1"/>
    </source>
</evidence>
<dbReference type="EMBL" id="CABFNB010000111">
    <property type="protein sequence ID" value="VTZ62921.1"/>
    <property type="molecule type" value="Genomic_DNA"/>
</dbReference>
<gene>
    <name evidence="11" type="ORF">EMEDMD4_440235</name>
</gene>
<dbReference type="InterPro" id="IPR051544">
    <property type="entry name" value="TPS_OM_transporter"/>
</dbReference>
<keyword evidence="6" id="KW-0653">Protein transport</keyword>
<evidence type="ECO:0000256" key="7">
    <source>
        <dbReference type="ARBA" id="ARBA00023136"/>
    </source>
</evidence>
<evidence type="ECO:0000256" key="3">
    <source>
        <dbReference type="ARBA" id="ARBA00022448"/>
    </source>
</evidence>
<feature type="domain" description="POTRA" evidence="10">
    <location>
        <begin position="80"/>
        <end position="155"/>
    </location>
</feature>
<keyword evidence="4" id="KW-1134">Transmembrane beta strand</keyword>
<dbReference type="InterPro" id="IPR005565">
    <property type="entry name" value="Hemolysn_activator_HlyB_C"/>
</dbReference>
<keyword evidence="8" id="KW-0998">Cell outer membrane</keyword>
<dbReference type="GO" id="GO:0098046">
    <property type="term" value="C:type V protein secretion system complex"/>
    <property type="evidence" value="ECO:0007669"/>
    <property type="project" value="TreeGrafter"/>
</dbReference>
<dbReference type="InterPro" id="IPR034746">
    <property type="entry name" value="POTRA"/>
</dbReference>
<dbReference type="Pfam" id="PF03865">
    <property type="entry name" value="ShlB"/>
    <property type="match status" value="1"/>
</dbReference>
<dbReference type="Gene3D" id="3.10.20.310">
    <property type="entry name" value="membrane protein fhac"/>
    <property type="match status" value="1"/>
</dbReference>
<dbReference type="GO" id="GO:0009279">
    <property type="term" value="C:cell outer membrane"/>
    <property type="evidence" value="ECO:0007669"/>
    <property type="project" value="UniProtKB-SubCell"/>
</dbReference>
<evidence type="ECO:0000256" key="2">
    <source>
        <dbReference type="ARBA" id="ARBA00009055"/>
    </source>
</evidence>
<dbReference type="GO" id="GO:0046819">
    <property type="term" value="P:protein secretion by the type V secretion system"/>
    <property type="evidence" value="ECO:0007669"/>
    <property type="project" value="TreeGrafter"/>
</dbReference>
<evidence type="ECO:0000256" key="1">
    <source>
        <dbReference type="ARBA" id="ARBA00004442"/>
    </source>
</evidence>
<accession>A0A508X1V9</accession>
<comment type="similarity">
    <text evidence="2">Belongs to the TPS (TC 1.B.20) family.</text>
</comment>
<evidence type="ECO:0000256" key="8">
    <source>
        <dbReference type="ARBA" id="ARBA00023237"/>
    </source>
</evidence>
<name>A0A508X1V9_9HYPH</name>
<keyword evidence="5" id="KW-0812">Transmembrane</keyword>
<reference evidence="11" key="1">
    <citation type="submission" date="2019-06" db="EMBL/GenBank/DDBJ databases">
        <authorList>
            <person name="Le Quere A."/>
            <person name="Colella S."/>
        </authorList>
    </citation>
    <scope>NUCLEOTIDE SEQUENCE</scope>
    <source>
        <strain evidence="11">EmedicaeMD41</strain>
    </source>
</reference>
<dbReference type="PANTHER" id="PTHR34597:SF6">
    <property type="entry name" value="BLR6126 PROTEIN"/>
    <property type="match status" value="1"/>
</dbReference>
<comment type="subcellular location">
    <subcellularLocation>
        <location evidence="1">Cell outer membrane</location>
    </subcellularLocation>
</comment>
<evidence type="ECO:0000259" key="10">
    <source>
        <dbReference type="PROSITE" id="PS51779"/>
    </source>
</evidence>
<proteinExistence type="inferred from homology"/>
<organism evidence="11">
    <name type="scientific">Sinorhizobium medicae</name>
    <dbReference type="NCBI Taxonomy" id="110321"/>
    <lineage>
        <taxon>Bacteria</taxon>
        <taxon>Pseudomonadati</taxon>
        <taxon>Pseudomonadota</taxon>
        <taxon>Alphaproteobacteria</taxon>
        <taxon>Hyphomicrobiales</taxon>
        <taxon>Rhizobiaceae</taxon>
        <taxon>Sinorhizobium/Ensifer group</taxon>
        <taxon>Sinorhizobium</taxon>
    </lineage>
</organism>
<keyword evidence="7" id="KW-0472">Membrane</keyword>
<evidence type="ECO:0000256" key="4">
    <source>
        <dbReference type="ARBA" id="ARBA00022452"/>
    </source>
</evidence>
<dbReference type="InterPro" id="IPR013686">
    <property type="entry name" value="Polypept-transport_assoc_ShlB"/>
</dbReference>
<evidence type="ECO:0000256" key="5">
    <source>
        <dbReference type="ARBA" id="ARBA00022692"/>
    </source>
</evidence>
<dbReference type="Pfam" id="PF08479">
    <property type="entry name" value="POTRA_2"/>
    <property type="match status" value="1"/>
</dbReference>
<keyword evidence="3" id="KW-0813">Transport</keyword>
<sequence length="573" mass="61026">MRVTVVNELFTNRRRMRCSLALVVLMSSTYALAQVPSTLDPARIGGNLETQPLQRRTQYSISLPRVEDGVVPEGASGVTFVFGGVRIEGAAVLPEAKLLADWPHKAGDTVRVDEIFALAESISQAYREAGYALSFAVVPQQQIDGGVFRIQVVEGFVERVVIKGDLSEAVRADMQAFADRILASRPLRTADLERYLLLINDMPGVTASGVLSPAAVEAGAVLTLEAAHEPVAGSVGYNSFMPDTLGTHVLEASGRMQGVLTGSESVSLTVRRSLMPDAYLGVSGDASVGIGTEGLRVGVSGLWSRIDPRDILLDVIDYKGSLVSAQLYGFYPIIRSREENLSIGASFSLDNDNSTILTTDFVDDRLRSVSAWGRYDFVDQTRAVTSLRGALTHGVDLFGATGNSRANGVVKYTKVELDAQRNQPLADVLGGALSLQATAHTQAALGSGALFSAPECSFGGRRFGRGFDSGILTGDHCAMGSVELHWVRSVDFPDFGAPVFLDFYAFVDGGVVWQKGEVLSGEPGRGHAASLGLGLSVQFTAEASGLLEVSRPVSLSVGTPDETRILGALSFRF</sequence>
<dbReference type="Proteomes" id="UP000507954">
    <property type="component" value="Unassembled WGS sequence"/>
</dbReference>
<evidence type="ECO:0000256" key="6">
    <source>
        <dbReference type="ARBA" id="ARBA00022927"/>
    </source>
</evidence>
<keyword evidence="9" id="KW-0732">Signal</keyword>
<dbReference type="PANTHER" id="PTHR34597">
    <property type="entry name" value="SLR1661 PROTEIN"/>
    <property type="match status" value="1"/>
</dbReference>
<feature type="signal peptide" evidence="9">
    <location>
        <begin position="1"/>
        <end position="33"/>
    </location>
</feature>
<dbReference type="AlphaFoldDB" id="A0A508X1V9"/>
<evidence type="ECO:0000256" key="9">
    <source>
        <dbReference type="SAM" id="SignalP"/>
    </source>
</evidence>
<dbReference type="GO" id="GO:0008320">
    <property type="term" value="F:protein transmembrane transporter activity"/>
    <property type="evidence" value="ECO:0007669"/>
    <property type="project" value="TreeGrafter"/>
</dbReference>
<dbReference type="Gene3D" id="2.40.160.50">
    <property type="entry name" value="membrane protein fhac: a member of the omp85/tpsb transporter family"/>
    <property type="match status" value="1"/>
</dbReference>
<dbReference type="PROSITE" id="PS51779">
    <property type="entry name" value="POTRA"/>
    <property type="match status" value="1"/>
</dbReference>